<dbReference type="InterPro" id="IPR046692">
    <property type="entry name" value="DUF6562"/>
</dbReference>
<comment type="caution">
    <text evidence="2">The sequence shown here is derived from an EMBL/GenBank/DDBJ whole genome shotgun (WGS) entry which is preliminary data.</text>
</comment>
<dbReference type="EMBL" id="VVYW01000023">
    <property type="protein sequence ID" value="KAA5404268.1"/>
    <property type="molecule type" value="Genomic_DNA"/>
</dbReference>
<sequence length="313" mass="35269">MSKLLFLFISLFILAGCYYKSSYEIPEMAEPMNVKLLLHIPSPYLPAYQPTRIISVPAFRGIADIYLKGSSKRLTTQRAMLIPTDAEGIYRFDLSLENGEYDINLWADYATDANTDHHYITNDLNLVKILPRESYIANTDTRDAFSQHIVLDITDGTGTETVTMYRPLAKYRLVTTDVAKYNELRPKQGWAPLEDLNIEIVYEGFWPNAYSVPNASPAGAEVGYSYVSAWSEPGKTEATVGKDYVFVNGTESFVKVSITFRDNNGKIISSIRNLQIDYRIGYLTTVRGNFLTASTGGGIQIDTEWSGEYEIEF</sequence>
<dbReference type="AlphaFoldDB" id="A0A5M6A3K0"/>
<organism evidence="2 3">
    <name type="scientific">Bacteroides cellulosilyticus</name>
    <dbReference type="NCBI Taxonomy" id="246787"/>
    <lineage>
        <taxon>Bacteria</taxon>
        <taxon>Pseudomonadati</taxon>
        <taxon>Bacteroidota</taxon>
        <taxon>Bacteroidia</taxon>
        <taxon>Bacteroidales</taxon>
        <taxon>Bacteroidaceae</taxon>
        <taxon>Bacteroides</taxon>
    </lineage>
</organism>
<dbReference type="Pfam" id="PF20200">
    <property type="entry name" value="DUF6562"/>
    <property type="match status" value="1"/>
</dbReference>
<evidence type="ECO:0000259" key="1">
    <source>
        <dbReference type="Pfam" id="PF20200"/>
    </source>
</evidence>
<feature type="domain" description="DUF6562" evidence="1">
    <location>
        <begin position="60"/>
        <end position="312"/>
    </location>
</feature>
<dbReference type="Proteomes" id="UP000325055">
    <property type="component" value="Unassembled WGS sequence"/>
</dbReference>
<name>A0A5M6A3K0_9BACE</name>
<protein>
    <recommendedName>
        <fullName evidence="1">DUF6562 domain-containing protein</fullName>
    </recommendedName>
</protein>
<accession>A0A5M6A3K0</accession>
<dbReference type="RefSeq" id="WP_007213677.1">
    <property type="nucleotide sequence ID" value="NZ_JAFEKG010000001.1"/>
</dbReference>
<proteinExistence type="predicted"/>
<gene>
    <name evidence="2" type="ORF">F2Y86_22025</name>
</gene>
<evidence type="ECO:0000313" key="2">
    <source>
        <dbReference type="EMBL" id="KAA5404268.1"/>
    </source>
</evidence>
<evidence type="ECO:0000313" key="3">
    <source>
        <dbReference type="Proteomes" id="UP000325055"/>
    </source>
</evidence>
<reference evidence="2 3" key="1">
    <citation type="journal article" date="2019" name="Nat. Med.">
        <title>A library of human gut bacterial isolates paired with longitudinal multiomics data enables mechanistic microbiome research.</title>
        <authorList>
            <person name="Poyet M."/>
            <person name="Groussin M."/>
            <person name="Gibbons S.M."/>
            <person name="Avila-Pacheco J."/>
            <person name="Jiang X."/>
            <person name="Kearney S.M."/>
            <person name="Perrotta A.R."/>
            <person name="Berdy B."/>
            <person name="Zhao S."/>
            <person name="Lieberman T.D."/>
            <person name="Swanson P.K."/>
            <person name="Smith M."/>
            <person name="Roesemann S."/>
            <person name="Alexander J.E."/>
            <person name="Rich S.A."/>
            <person name="Livny J."/>
            <person name="Vlamakis H."/>
            <person name="Clish C."/>
            <person name="Bullock K."/>
            <person name="Deik A."/>
            <person name="Scott J."/>
            <person name="Pierce K.A."/>
            <person name="Xavier R.J."/>
            <person name="Alm E.J."/>
        </authorList>
    </citation>
    <scope>NUCLEOTIDE SEQUENCE [LARGE SCALE GENOMIC DNA]</scope>
    <source>
        <strain evidence="2 3">BIOML-A7</strain>
    </source>
</reference>
<dbReference type="PROSITE" id="PS51257">
    <property type="entry name" value="PROKAR_LIPOPROTEIN"/>
    <property type="match status" value="1"/>
</dbReference>